<dbReference type="SMART" id="SM00005">
    <property type="entry name" value="DEATH"/>
    <property type="match status" value="1"/>
</dbReference>
<evidence type="ECO:0000313" key="3">
    <source>
        <dbReference type="EnsemblMetazoa" id="XP_020915578.1"/>
    </source>
</evidence>
<dbReference type="InterPro" id="IPR000488">
    <property type="entry name" value="Death_dom"/>
</dbReference>
<feature type="region of interest" description="Disordered" evidence="1">
    <location>
        <begin position="1"/>
        <end position="24"/>
    </location>
</feature>
<proteinExistence type="predicted"/>
<evidence type="ECO:0000259" key="2">
    <source>
        <dbReference type="PROSITE" id="PS50017"/>
    </source>
</evidence>
<reference evidence="3" key="1">
    <citation type="submission" date="2022-11" db="UniProtKB">
        <authorList>
            <consortium name="EnsemblMetazoa"/>
        </authorList>
    </citation>
    <scope>IDENTIFICATION</scope>
</reference>
<dbReference type="SUPFAM" id="SSF47986">
    <property type="entry name" value="DEATH domain"/>
    <property type="match status" value="1"/>
</dbReference>
<dbReference type="AlphaFoldDB" id="A0A913Y7K6"/>
<dbReference type="GO" id="GO:0007165">
    <property type="term" value="P:signal transduction"/>
    <property type="evidence" value="ECO:0007669"/>
    <property type="project" value="InterPro"/>
</dbReference>
<dbReference type="Proteomes" id="UP000887567">
    <property type="component" value="Unplaced"/>
</dbReference>
<dbReference type="CDD" id="cd01670">
    <property type="entry name" value="Death"/>
    <property type="match status" value="1"/>
</dbReference>
<dbReference type="KEGG" id="epa:110253054"/>
<evidence type="ECO:0000256" key="1">
    <source>
        <dbReference type="SAM" id="MobiDB-lite"/>
    </source>
</evidence>
<sequence>MAEKAPTQRGSFASSDSAISNGEDSTQDVLTLDFTDMQLQGNQKEMSSFQYRERTVPVDKQDLLSRYLNQRITENECHRITSDERERLGPDWKKLGRELEFPEALIISFSQHENNEERAHAMLVAFRQRQAKQATRKRLIAALNKIGRNDLTEKLLEGYEQSQQKQIEGLYHEKTLGELIVCIKDGQRFVLYPVGGTEFERDFEAIQNSASHNVNSALSRAHRILTTETLTSEDEVGKQNRTQSESIRRPPREIDNTWRPNSAIDPLCSVNHQESTLAEHDDSSPHPPLSSQDGQ</sequence>
<dbReference type="Pfam" id="PF00531">
    <property type="entry name" value="Death"/>
    <property type="match status" value="1"/>
</dbReference>
<evidence type="ECO:0000313" key="4">
    <source>
        <dbReference type="Proteomes" id="UP000887567"/>
    </source>
</evidence>
<keyword evidence="4" id="KW-1185">Reference proteome</keyword>
<name>A0A913Y7K6_EXADI</name>
<dbReference type="Gene3D" id="1.10.533.10">
    <property type="entry name" value="Death Domain, Fas"/>
    <property type="match status" value="1"/>
</dbReference>
<dbReference type="InterPro" id="IPR011029">
    <property type="entry name" value="DEATH-like_dom_sf"/>
</dbReference>
<dbReference type="InterPro" id="IPR016729">
    <property type="entry name" value="FADD"/>
</dbReference>
<accession>A0A913Y7K6</accession>
<dbReference type="GeneID" id="110253054"/>
<dbReference type="RefSeq" id="XP_020915578.1">
    <property type="nucleotide sequence ID" value="XM_021059919.2"/>
</dbReference>
<dbReference type="EnsemblMetazoa" id="XM_021059919.2">
    <property type="protein sequence ID" value="XP_020915578.1"/>
    <property type="gene ID" value="LOC110253054"/>
</dbReference>
<feature type="compositionally biased region" description="Basic and acidic residues" evidence="1">
    <location>
        <begin position="246"/>
        <end position="256"/>
    </location>
</feature>
<feature type="region of interest" description="Disordered" evidence="1">
    <location>
        <begin position="229"/>
        <end position="295"/>
    </location>
</feature>
<dbReference type="PANTHER" id="PTHR15077">
    <property type="entry name" value="FAS-ASSOCIATING DEATH DOMAIN-CONTAINING PROTEIN FADD"/>
    <property type="match status" value="1"/>
</dbReference>
<dbReference type="PROSITE" id="PS50017">
    <property type="entry name" value="DEATH_DOMAIN"/>
    <property type="match status" value="1"/>
</dbReference>
<feature type="domain" description="Death" evidence="2">
    <location>
        <begin position="88"/>
        <end position="159"/>
    </location>
</feature>
<protein>
    <recommendedName>
        <fullName evidence="2">Death domain-containing protein</fullName>
    </recommendedName>
</protein>
<feature type="compositionally biased region" description="Polar residues" evidence="1">
    <location>
        <begin position="8"/>
        <end position="24"/>
    </location>
</feature>
<organism evidence="3 4">
    <name type="scientific">Exaiptasia diaphana</name>
    <name type="common">Tropical sea anemone</name>
    <name type="synonym">Aiptasia pulchella</name>
    <dbReference type="NCBI Taxonomy" id="2652724"/>
    <lineage>
        <taxon>Eukaryota</taxon>
        <taxon>Metazoa</taxon>
        <taxon>Cnidaria</taxon>
        <taxon>Anthozoa</taxon>
        <taxon>Hexacorallia</taxon>
        <taxon>Actiniaria</taxon>
        <taxon>Aiptasiidae</taxon>
        <taxon>Exaiptasia</taxon>
    </lineage>
</organism>